<accession>A0A3P6CPU0</accession>
<dbReference type="AlphaFoldDB" id="A0A3P6CPU0"/>
<sequence length="75" mass="8447">MFGIASTFVGLSEGTAKYSMKKGTKSVRPCCKAMTATKEFDNLDSIEEGEDAERELQEAERKHREEIEKLEKESS</sequence>
<feature type="compositionally biased region" description="Basic and acidic residues" evidence="1">
    <location>
        <begin position="54"/>
        <end position="75"/>
    </location>
</feature>
<feature type="compositionally biased region" description="Acidic residues" evidence="1">
    <location>
        <begin position="43"/>
        <end position="53"/>
    </location>
</feature>
<proteinExistence type="predicted"/>
<gene>
    <name evidence="2" type="ORF">BRAA04T18576Z</name>
</gene>
<name>A0A3P6CPU0_BRACM</name>
<evidence type="ECO:0000313" key="2">
    <source>
        <dbReference type="EMBL" id="VDD15688.1"/>
    </source>
</evidence>
<organism evidence="2">
    <name type="scientific">Brassica campestris</name>
    <name type="common">Field mustard</name>
    <dbReference type="NCBI Taxonomy" id="3711"/>
    <lineage>
        <taxon>Eukaryota</taxon>
        <taxon>Viridiplantae</taxon>
        <taxon>Streptophyta</taxon>
        <taxon>Embryophyta</taxon>
        <taxon>Tracheophyta</taxon>
        <taxon>Spermatophyta</taxon>
        <taxon>Magnoliopsida</taxon>
        <taxon>eudicotyledons</taxon>
        <taxon>Gunneridae</taxon>
        <taxon>Pentapetalae</taxon>
        <taxon>rosids</taxon>
        <taxon>malvids</taxon>
        <taxon>Brassicales</taxon>
        <taxon>Brassicaceae</taxon>
        <taxon>Brassiceae</taxon>
        <taxon>Brassica</taxon>
    </lineage>
</organism>
<dbReference type="PANTHER" id="PTHR36354">
    <property type="entry name" value="IMPORT INNER MEMBRANE TRANSLOCASE SUBUNIT"/>
    <property type="match status" value="1"/>
</dbReference>
<dbReference type="EMBL" id="LR031576">
    <property type="protein sequence ID" value="VDD15688.1"/>
    <property type="molecule type" value="Genomic_DNA"/>
</dbReference>
<protein>
    <submittedName>
        <fullName evidence="2">Uncharacterized protein</fullName>
    </submittedName>
</protein>
<reference evidence="2" key="1">
    <citation type="submission" date="2018-11" db="EMBL/GenBank/DDBJ databases">
        <authorList>
            <consortium name="Genoscope - CEA"/>
            <person name="William W."/>
        </authorList>
    </citation>
    <scope>NUCLEOTIDE SEQUENCE</scope>
</reference>
<feature type="region of interest" description="Disordered" evidence="1">
    <location>
        <begin position="43"/>
        <end position="75"/>
    </location>
</feature>
<evidence type="ECO:0000256" key="1">
    <source>
        <dbReference type="SAM" id="MobiDB-lite"/>
    </source>
</evidence>
<dbReference type="PANTHER" id="PTHR36354:SF2">
    <property type="entry name" value="IMPORT INNER MEMBRANE TRANSLOCASE SUBUNIT"/>
    <property type="match status" value="1"/>
</dbReference>